<dbReference type="EMBL" id="AJWK01010115">
    <property type="status" value="NOT_ANNOTATED_CDS"/>
    <property type="molecule type" value="Genomic_DNA"/>
</dbReference>
<evidence type="ECO:0000313" key="3">
    <source>
        <dbReference type="Proteomes" id="UP000092461"/>
    </source>
</evidence>
<accession>A0A1B0CFJ2</accession>
<evidence type="ECO:0000313" key="2">
    <source>
        <dbReference type="EnsemblMetazoa" id="LLOJ003113-PA"/>
    </source>
</evidence>
<dbReference type="PANTHER" id="PTHR46350">
    <property type="entry name" value="RAS LIKE FAMILY 10 MEMBER B-RELATED"/>
    <property type="match status" value="1"/>
</dbReference>
<name>A0A1B0CFJ2_LUTLO</name>
<dbReference type="EMBL" id="GITU01007637">
    <property type="protein sequence ID" value="MBC1176340.1"/>
    <property type="molecule type" value="Transcribed_RNA"/>
</dbReference>
<dbReference type="SMART" id="SM00175">
    <property type="entry name" value="RAB"/>
    <property type="match status" value="1"/>
</dbReference>
<dbReference type="GO" id="GO:0003924">
    <property type="term" value="F:GTPase activity"/>
    <property type="evidence" value="ECO:0007669"/>
    <property type="project" value="InterPro"/>
</dbReference>
<dbReference type="Pfam" id="PF00071">
    <property type="entry name" value="Ras"/>
    <property type="match status" value="1"/>
</dbReference>
<reference evidence="1" key="2">
    <citation type="journal article" date="2020" name="BMC">
        <title>Leishmania infection induces a limited differential gene expression in the sand fly midgut.</title>
        <authorList>
            <person name="Coutinho-Abreu I.V."/>
            <person name="Serafim T.D."/>
            <person name="Meneses C."/>
            <person name="Kamhawi S."/>
            <person name="Oliveira F."/>
            <person name="Valenzuela J.G."/>
        </authorList>
    </citation>
    <scope>NUCLEOTIDE SEQUENCE</scope>
    <source>
        <strain evidence="1">Jacobina</strain>
        <tissue evidence="1">Midgut</tissue>
    </source>
</reference>
<protein>
    <submittedName>
        <fullName evidence="1">Putative ras-related gtpase</fullName>
    </submittedName>
</protein>
<dbReference type="InterPro" id="IPR001806">
    <property type="entry name" value="Small_GTPase"/>
</dbReference>
<dbReference type="Proteomes" id="UP000092461">
    <property type="component" value="Unassembled WGS sequence"/>
</dbReference>
<dbReference type="EnsemblMetazoa" id="LLOJ003113-RA">
    <property type="protein sequence ID" value="LLOJ003113-PA"/>
    <property type="gene ID" value="LLOJ003113"/>
</dbReference>
<reference evidence="2" key="3">
    <citation type="submission" date="2020-05" db="UniProtKB">
        <authorList>
            <consortium name="EnsemblMetazoa"/>
        </authorList>
    </citation>
    <scope>IDENTIFICATION</scope>
    <source>
        <strain evidence="2">Jacobina</strain>
    </source>
</reference>
<dbReference type="PRINTS" id="PR00449">
    <property type="entry name" value="RASTRNSFRMNG"/>
</dbReference>
<organism evidence="2 3">
    <name type="scientific">Lutzomyia longipalpis</name>
    <name type="common">Sand fly</name>
    <dbReference type="NCBI Taxonomy" id="7200"/>
    <lineage>
        <taxon>Eukaryota</taxon>
        <taxon>Metazoa</taxon>
        <taxon>Ecdysozoa</taxon>
        <taxon>Arthropoda</taxon>
        <taxon>Hexapoda</taxon>
        <taxon>Insecta</taxon>
        <taxon>Pterygota</taxon>
        <taxon>Neoptera</taxon>
        <taxon>Endopterygota</taxon>
        <taxon>Diptera</taxon>
        <taxon>Nematocera</taxon>
        <taxon>Psychodoidea</taxon>
        <taxon>Psychodidae</taxon>
        <taxon>Lutzomyia</taxon>
        <taxon>Lutzomyia</taxon>
    </lineage>
</organism>
<sequence length="241" mass="27650">MRLQCVIQRDRIKRITLEGPEPPWLQGPLKAAFLGATGVGKTSLLQQFFKHDFSVCHIATGRRNTYKSCVVCDTSIRELIVFDIPTPKRFPTDSIMEFNNGYLGLRNVHAYVLVFDMGNLDTFQYCRSMRDQILESFSHRDFSIMVVGNKFDLIAETNPHTQELKDISTLVRKHWRCGYELKDISTLVRKHWRCGYVECSAKFNYKVGDVFRELMGCTVTGGSIGNDYIQSSRGRSKCNIL</sequence>
<dbReference type="Gene3D" id="3.40.50.300">
    <property type="entry name" value="P-loop containing nucleotide triphosphate hydrolases"/>
    <property type="match status" value="1"/>
</dbReference>
<dbReference type="SMART" id="SM00173">
    <property type="entry name" value="RAS"/>
    <property type="match status" value="1"/>
</dbReference>
<dbReference type="SUPFAM" id="SSF52540">
    <property type="entry name" value="P-loop containing nucleoside triphosphate hydrolases"/>
    <property type="match status" value="1"/>
</dbReference>
<evidence type="ECO:0000313" key="1">
    <source>
        <dbReference type="EMBL" id="MBC1176340.1"/>
    </source>
</evidence>
<dbReference type="PANTHER" id="PTHR46350:SF2">
    <property type="entry name" value="RAS LIKE FAMILY 10 MEMBER B"/>
    <property type="match status" value="1"/>
</dbReference>
<reference evidence="3" key="1">
    <citation type="submission" date="2012-05" db="EMBL/GenBank/DDBJ databases">
        <title>Whole Genome Assembly of Lutzomyia longipalpis.</title>
        <authorList>
            <person name="Richards S."/>
            <person name="Qu C."/>
            <person name="Dillon R."/>
            <person name="Worley K."/>
            <person name="Scherer S."/>
            <person name="Batterton M."/>
            <person name="Taylor A."/>
            <person name="Hawes A."/>
            <person name="Hernandez B."/>
            <person name="Kovar C."/>
            <person name="Mandapat C."/>
            <person name="Pham C."/>
            <person name="Qu C."/>
            <person name="Jing C."/>
            <person name="Bess C."/>
            <person name="Bandaranaike D."/>
            <person name="Ngo D."/>
            <person name="Ongeri F."/>
            <person name="Arias F."/>
            <person name="Lara F."/>
            <person name="Weissenberger G."/>
            <person name="Kamau G."/>
            <person name="Han H."/>
            <person name="Shen H."/>
            <person name="Dinh H."/>
            <person name="Khalil I."/>
            <person name="Jones J."/>
            <person name="Shafer J."/>
            <person name="Jayaseelan J."/>
            <person name="Quiroz J."/>
            <person name="Blankenburg K."/>
            <person name="Nguyen L."/>
            <person name="Jackson L."/>
            <person name="Francisco L."/>
            <person name="Tang L.-Y."/>
            <person name="Pu L.-L."/>
            <person name="Perales L."/>
            <person name="Lorensuhewa L."/>
            <person name="Munidasa M."/>
            <person name="Coyle M."/>
            <person name="Taylor M."/>
            <person name="Puazo M."/>
            <person name="Firestine M."/>
            <person name="Scheel M."/>
            <person name="Javaid M."/>
            <person name="Wang M."/>
            <person name="Li M."/>
            <person name="Tabassum N."/>
            <person name="Saada N."/>
            <person name="Osuji N."/>
            <person name="Aqrawi P."/>
            <person name="Fu Q."/>
            <person name="Thornton R."/>
            <person name="Raj R."/>
            <person name="Goodspeed R."/>
            <person name="Mata R."/>
            <person name="Najjar R."/>
            <person name="Gubbala S."/>
            <person name="Lee S."/>
            <person name="Denson S."/>
            <person name="Patil S."/>
            <person name="Macmil S."/>
            <person name="Qi S."/>
            <person name="Matskevitch T."/>
            <person name="Palculict T."/>
            <person name="Mathew T."/>
            <person name="Vee V."/>
            <person name="Velamala V."/>
            <person name="Korchina V."/>
            <person name="Cai W."/>
            <person name="Liu W."/>
            <person name="Dai W."/>
            <person name="Zou X."/>
            <person name="Zhu Y."/>
            <person name="Zhang Y."/>
            <person name="Wu Y.-Q."/>
            <person name="Xin Y."/>
            <person name="Nazarath L."/>
            <person name="Kovar C."/>
            <person name="Han Y."/>
            <person name="Muzny D."/>
            <person name="Gibbs R."/>
        </authorList>
    </citation>
    <scope>NUCLEOTIDE SEQUENCE [LARGE SCALE GENOMIC DNA]</scope>
    <source>
        <strain evidence="3">Jacobina</strain>
    </source>
</reference>
<dbReference type="InterPro" id="IPR027417">
    <property type="entry name" value="P-loop_NTPase"/>
</dbReference>
<dbReference type="EMBL" id="AJWK01010114">
    <property type="status" value="NOT_ANNOTATED_CDS"/>
    <property type="molecule type" value="Genomic_DNA"/>
</dbReference>
<dbReference type="PROSITE" id="PS51419">
    <property type="entry name" value="RAB"/>
    <property type="match status" value="1"/>
</dbReference>
<dbReference type="VEuPathDB" id="VectorBase:LLOJ003113"/>
<dbReference type="GO" id="GO:0005525">
    <property type="term" value="F:GTP binding"/>
    <property type="evidence" value="ECO:0007669"/>
    <property type="project" value="InterPro"/>
</dbReference>
<proteinExistence type="predicted"/>
<keyword evidence="3" id="KW-1185">Reference proteome</keyword>
<dbReference type="InterPro" id="IPR052661">
    <property type="entry name" value="Ras-like_GTPase_Reg"/>
</dbReference>
<dbReference type="PROSITE" id="PS51421">
    <property type="entry name" value="RAS"/>
    <property type="match status" value="1"/>
</dbReference>
<dbReference type="VEuPathDB" id="VectorBase:LLONM1_008059"/>
<dbReference type="AlphaFoldDB" id="A0A1B0CFJ2"/>